<comment type="caution">
    <text evidence="1">The sequence shown here is derived from an EMBL/GenBank/DDBJ whole genome shotgun (WGS) entry which is preliminary data.</text>
</comment>
<dbReference type="EMBL" id="CAJJDP010000142">
    <property type="protein sequence ID" value="CAD8207448.1"/>
    <property type="molecule type" value="Genomic_DNA"/>
</dbReference>
<sequence>MSNADSVRSQQIFPKMTIDLQGGIVIVIKSVVDKELIEVRGMYKIFSQINEALGKQKIDISLIPSNIFPKRLRGFIEEFGCHNHFKLQDEFNKTVRVGRGIYFSNKVDVCINDRYGNHIDVGNKKIAVVFMSRVNPKKIRQSDKMKELDYFVINNSEVVRPNRILLHEKK</sequence>
<dbReference type="PANTHER" id="PTHR36649:SF28">
    <property type="entry name" value="UBIQUITIN-LIKE DOMAIN-CONTAINING PROTEIN"/>
    <property type="match status" value="1"/>
</dbReference>
<protein>
    <submittedName>
        <fullName evidence="1">Uncharacterized protein</fullName>
    </submittedName>
</protein>
<reference evidence="1" key="1">
    <citation type="submission" date="2021-01" db="EMBL/GenBank/DDBJ databases">
        <authorList>
            <consortium name="Genoscope - CEA"/>
            <person name="William W."/>
        </authorList>
    </citation>
    <scope>NUCLEOTIDE SEQUENCE</scope>
</reference>
<organism evidence="1 2">
    <name type="scientific">Paramecium octaurelia</name>
    <dbReference type="NCBI Taxonomy" id="43137"/>
    <lineage>
        <taxon>Eukaryota</taxon>
        <taxon>Sar</taxon>
        <taxon>Alveolata</taxon>
        <taxon>Ciliophora</taxon>
        <taxon>Intramacronucleata</taxon>
        <taxon>Oligohymenophorea</taxon>
        <taxon>Peniculida</taxon>
        <taxon>Parameciidae</taxon>
        <taxon>Paramecium</taxon>
    </lineage>
</organism>
<evidence type="ECO:0000313" key="2">
    <source>
        <dbReference type="Proteomes" id="UP000683925"/>
    </source>
</evidence>
<gene>
    <name evidence="1" type="ORF">POCTA_138.1.T1410032</name>
</gene>
<dbReference type="PANTHER" id="PTHR36649">
    <property type="entry name" value="UBIQUITIN-LIKE DOMAIN-CONTAINING PROTEIN"/>
    <property type="match status" value="1"/>
</dbReference>
<accession>A0A8S1Y465</accession>
<keyword evidence="2" id="KW-1185">Reference proteome</keyword>
<proteinExistence type="predicted"/>
<dbReference type="AlphaFoldDB" id="A0A8S1Y465"/>
<evidence type="ECO:0000313" key="1">
    <source>
        <dbReference type="EMBL" id="CAD8207448.1"/>
    </source>
</evidence>
<name>A0A8S1Y465_PAROT</name>
<dbReference type="Proteomes" id="UP000683925">
    <property type="component" value="Unassembled WGS sequence"/>
</dbReference>